<name>A0A3N0AC00_9ACTN</name>
<dbReference type="Proteomes" id="UP000530850">
    <property type="component" value="Unassembled WGS sequence"/>
</dbReference>
<comment type="caution">
    <text evidence="1">The sequence shown here is derived from an EMBL/GenBank/DDBJ whole genome shotgun (WGS) entry which is preliminary data.</text>
</comment>
<gene>
    <name evidence="2" type="ORF">E5982_05525</name>
    <name evidence="1" type="ORF">FHR31_001084</name>
</gene>
<keyword evidence="3" id="KW-1185">Reference proteome</keyword>
<dbReference type="EMBL" id="SSTM01000003">
    <property type="protein sequence ID" value="TJW10736.1"/>
    <property type="molecule type" value="Genomic_DNA"/>
</dbReference>
<evidence type="ECO:0000313" key="2">
    <source>
        <dbReference type="EMBL" id="TJW10736.1"/>
    </source>
</evidence>
<dbReference type="AlphaFoldDB" id="A0A3N0AC00"/>
<dbReference type="SUPFAM" id="SSF52540">
    <property type="entry name" value="P-loop containing nucleoside triphosphate hydrolases"/>
    <property type="match status" value="1"/>
</dbReference>
<dbReference type="EMBL" id="JACHYA010000003">
    <property type="protein sequence ID" value="MBB3171266.1"/>
    <property type="molecule type" value="Genomic_DNA"/>
</dbReference>
<dbReference type="GeneID" id="93356260"/>
<evidence type="ECO:0000313" key="4">
    <source>
        <dbReference type="Proteomes" id="UP000530850"/>
    </source>
</evidence>
<evidence type="ECO:0000313" key="3">
    <source>
        <dbReference type="Proteomes" id="UP000309454"/>
    </source>
</evidence>
<dbReference type="OrthoDB" id="3171697at2"/>
<reference evidence="1 4" key="2">
    <citation type="submission" date="2020-08" db="EMBL/GenBank/DDBJ databases">
        <title>Sequencing the genomes of 1000 actinobacteria strains.</title>
        <authorList>
            <person name="Klenk H.-P."/>
        </authorList>
    </citation>
    <scope>NUCLEOTIDE SEQUENCE [LARGE SCALE GENOMIC DNA]</scope>
    <source>
        <strain evidence="1 4">DSM 22242</strain>
    </source>
</reference>
<reference evidence="2 3" key="1">
    <citation type="submission" date="2019-04" db="EMBL/GenBank/DDBJ databases">
        <title>Microbes associate with the intestines of laboratory mice.</title>
        <authorList>
            <person name="Navarre W."/>
            <person name="Wong E."/>
            <person name="Huang K.C."/>
            <person name="Tropini C."/>
            <person name="Ng K."/>
            <person name="Yu B."/>
        </authorList>
    </citation>
    <scope>NUCLEOTIDE SEQUENCE [LARGE SCALE GENOMIC DNA]</scope>
    <source>
        <strain evidence="2 3">NM48_B13</strain>
    </source>
</reference>
<organism evidence="1 4">
    <name type="scientific">Parvibacter caecicola</name>
    <dbReference type="NCBI Taxonomy" id="747645"/>
    <lineage>
        <taxon>Bacteria</taxon>
        <taxon>Bacillati</taxon>
        <taxon>Actinomycetota</taxon>
        <taxon>Coriobacteriia</taxon>
        <taxon>Coriobacteriales</taxon>
        <taxon>Coriobacteriaceae</taxon>
        <taxon>Parvibacter</taxon>
    </lineage>
</organism>
<dbReference type="InterPro" id="IPR027417">
    <property type="entry name" value="P-loop_NTPase"/>
</dbReference>
<dbReference type="Gene3D" id="3.40.50.300">
    <property type="entry name" value="P-loop containing nucleotide triphosphate hydrolases"/>
    <property type="match status" value="1"/>
</dbReference>
<protein>
    <recommendedName>
        <fullName evidence="5">CobQ/CobB/MinD/ParA nucleotide binding domain-containing protein</fullName>
    </recommendedName>
</protein>
<accession>A0A3N0AC00</accession>
<evidence type="ECO:0008006" key="5">
    <source>
        <dbReference type="Google" id="ProtNLM"/>
    </source>
</evidence>
<evidence type="ECO:0000313" key="1">
    <source>
        <dbReference type="EMBL" id="MBB3171266.1"/>
    </source>
</evidence>
<proteinExistence type="predicted"/>
<dbReference type="RefSeq" id="WP_123184953.1">
    <property type="nucleotide sequence ID" value="NZ_CANPEU010000031.1"/>
</dbReference>
<dbReference type="Proteomes" id="UP000309454">
    <property type="component" value="Unassembled WGS sequence"/>
</dbReference>
<sequence length="298" mass="31600">MGVSERSGDASSRRIGVVLSVVSASGGAGKSSVAMAVARQCCNRGLSVLLLDGDCQFGGCSRMTGDEAPLSFSQLLRACETGEGVAAEGLTVVGPDAMEYAEQHIPHLPYVARQAAQWFDVVVVDTSGVWTEPLLSLMEASHRVLFVVGQSSSSVMGARRALDLCLRCSVATGSFLFVLNRCSRHSLFTSIDVSCALGGAHVVEMLEGGAVVEELQGCGLAERLLQDGNPFYKSAAAIAEEAVPRCQGAQEERPPAALRDGRRMGFMASRRRNDAAKRGKHQLAAQEGALRAEEALWR</sequence>